<dbReference type="InterPro" id="IPR038063">
    <property type="entry name" value="Transpep_catalytic_dom"/>
</dbReference>
<dbReference type="AlphaFoldDB" id="A0A9D2AHU6"/>
<feature type="active site" description="Proton donor/acceptor" evidence="7">
    <location>
        <position position="183"/>
    </location>
</feature>
<feature type="signal peptide" evidence="8">
    <location>
        <begin position="1"/>
        <end position="27"/>
    </location>
</feature>
<dbReference type="GO" id="GO:0071555">
    <property type="term" value="P:cell wall organization"/>
    <property type="evidence" value="ECO:0007669"/>
    <property type="project" value="UniProtKB-UniRule"/>
</dbReference>
<keyword evidence="5 7" id="KW-0573">Peptidoglycan synthesis</keyword>
<comment type="caution">
    <text evidence="10">The sequence shown here is derived from an EMBL/GenBank/DDBJ whole genome shotgun (WGS) entry which is preliminary data.</text>
</comment>
<sequence>MKRFPHLCRWTALLVPLALLASSCSQSPDDLRRHYESEGDRLDRLAKNKRVPSTFESFIASPNYRTSRDIWRGAALNRYDPKNSRVEILLALQRGRLYINDEIAMDFPVCSGRVGGHETPRGTFRITEKIRDHHSTLYGSFVDASGRVVQGDADSRRARPAGTTFRGASMPYWMRFNGSIGMHVGQVHRDGKSHGCVRVPVEACRILYDKLEVGSRVTVK</sequence>
<gene>
    <name evidence="10" type="ORF">H9862_03915</name>
</gene>
<evidence type="ECO:0000256" key="4">
    <source>
        <dbReference type="ARBA" id="ARBA00022960"/>
    </source>
</evidence>
<dbReference type="Proteomes" id="UP000823964">
    <property type="component" value="Unassembled WGS sequence"/>
</dbReference>
<dbReference type="Pfam" id="PF03734">
    <property type="entry name" value="YkuD"/>
    <property type="match status" value="1"/>
</dbReference>
<dbReference type="InterPro" id="IPR050979">
    <property type="entry name" value="LD-transpeptidase"/>
</dbReference>
<dbReference type="PROSITE" id="PS52029">
    <property type="entry name" value="LD_TPASE"/>
    <property type="match status" value="1"/>
</dbReference>
<keyword evidence="3" id="KW-0808">Transferase</keyword>
<dbReference type="PROSITE" id="PS51257">
    <property type="entry name" value="PROKAR_LIPOPROTEIN"/>
    <property type="match status" value="1"/>
</dbReference>
<evidence type="ECO:0000313" key="10">
    <source>
        <dbReference type="EMBL" id="HIX19733.1"/>
    </source>
</evidence>
<dbReference type="GO" id="GO:0018104">
    <property type="term" value="P:peptidoglycan-protein cross-linking"/>
    <property type="evidence" value="ECO:0007669"/>
    <property type="project" value="TreeGrafter"/>
</dbReference>
<organism evidence="10 11">
    <name type="scientific">Candidatus Akkermansia intestinigallinarum</name>
    <dbReference type="NCBI Taxonomy" id="2838431"/>
    <lineage>
        <taxon>Bacteria</taxon>
        <taxon>Pseudomonadati</taxon>
        <taxon>Verrucomicrobiota</taxon>
        <taxon>Verrucomicrobiia</taxon>
        <taxon>Verrucomicrobiales</taxon>
        <taxon>Akkermansiaceae</taxon>
        <taxon>Akkermansia</taxon>
    </lineage>
</organism>
<comment type="similarity">
    <text evidence="2">Belongs to the YkuD family.</text>
</comment>
<dbReference type="EMBL" id="DXFQ01000060">
    <property type="protein sequence ID" value="HIX19733.1"/>
    <property type="molecule type" value="Genomic_DNA"/>
</dbReference>
<dbReference type="CDD" id="cd16913">
    <property type="entry name" value="YkuD_like"/>
    <property type="match status" value="1"/>
</dbReference>
<feature type="chain" id="PRO_5039082999" evidence="8">
    <location>
        <begin position="28"/>
        <end position="220"/>
    </location>
</feature>
<dbReference type="InterPro" id="IPR005490">
    <property type="entry name" value="LD_TPept_cat_dom"/>
</dbReference>
<keyword evidence="4 7" id="KW-0133">Cell shape</keyword>
<proteinExistence type="inferred from homology"/>
<dbReference type="SUPFAM" id="SSF141523">
    <property type="entry name" value="L,D-transpeptidase catalytic domain-like"/>
    <property type="match status" value="1"/>
</dbReference>
<dbReference type="PANTHER" id="PTHR30582:SF2">
    <property type="entry name" value="L,D-TRANSPEPTIDASE YCIB-RELATED"/>
    <property type="match status" value="1"/>
</dbReference>
<comment type="pathway">
    <text evidence="1 7">Cell wall biogenesis; peptidoglycan biosynthesis.</text>
</comment>
<dbReference type="GO" id="GO:0016740">
    <property type="term" value="F:transferase activity"/>
    <property type="evidence" value="ECO:0007669"/>
    <property type="project" value="UniProtKB-KW"/>
</dbReference>
<feature type="active site" description="Nucleophile" evidence="7">
    <location>
        <position position="196"/>
    </location>
</feature>
<name>A0A9D2AHU6_9BACT</name>
<dbReference type="GO" id="GO:0005576">
    <property type="term" value="C:extracellular region"/>
    <property type="evidence" value="ECO:0007669"/>
    <property type="project" value="TreeGrafter"/>
</dbReference>
<evidence type="ECO:0000259" key="9">
    <source>
        <dbReference type="PROSITE" id="PS52029"/>
    </source>
</evidence>
<evidence type="ECO:0000256" key="5">
    <source>
        <dbReference type="ARBA" id="ARBA00022984"/>
    </source>
</evidence>
<keyword evidence="8" id="KW-0732">Signal</keyword>
<evidence type="ECO:0000256" key="3">
    <source>
        <dbReference type="ARBA" id="ARBA00022679"/>
    </source>
</evidence>
<accession>A0A9D2AHU6</accession>
<keyword evidence="6 7" id="KW-0961">Cell wall biogenesis/degradation</keyword>
<evidence type="ECO:0000256" key="6">
    <source>
        <dbReference type="ARBA" id="ARBA00023316"/>
    </source>
</evidence>
<protein>
    <submittedName>
        <fullName evidence="10">L,D-transpeptidase</fullName>
    </submittedName>
</protein>
<evidence type="ECO:0000256" key="2">
    <source>
        <dbReference type="ARBA" id="ARBA00005992"/>
    </source>
</evidence>
<feature type="domain" description="L,D-TPase catalytic" evidence="9">
    <location>
        <begin position="84"/>
        <end position="220"/>
    </location>
</feature>
<evidence type="ECO:0000256" key="1">
    <source>
        <dbReference type="ARBA" id="ARBA00004752"/>
    </source>
</evidence>
<reference evidence="10" key="2">
    <citation type="submission" date="2021-04" db="EMBL/GenBank/DDBJ databases">
        <authorList>
            <person name="Gilroy R."/>
        </authorList>
    </citation>
    <scope>NUCLEOTIDE SEQUENCE</scope>
    <source>
        <strain evidence="10">14975</strain>
    </source>
</reference>
<dbReference type="GO" id="GO:0008360">
    <property type="term" value="P:regulation of cell shape"/>
    <property type="evidence" value="ECO:0007669"/>
    <property type="project" value="UniProtKB-UniRule"/>
</dbReference>
<dbReference type="PANTHER" id="PTHR30582">
    <property type="entry name" value="L,D-TRANSPEPTIDASE"/>
    <property type="match status" value="1"/>
</dbReference>
<dbReference type="GO" id="GO:0071972">
    <property type="term" value="F:peptidoglycan L,D-transpeptidase activity"/>
    <property type="evidence" value="ECO:0007669"/>
    <property type="project" value="TreeGrafter"/>
</dbReference>
<evidence type="ECO:0000256" key="8">
    <source>
        <dbReference type="SAM" id="SignalP"/>
    </source>
</evidence>
<evidence type="ECO:0000256" key="7">
    <source>
        <dbReference type="PROSITE-ProRule" id="PRU01373"/>
    </source>
</evidence>
<evidence type="ECO:0000313" key="11">
    <source>
        <dbReference type="Proteomes" id="UP000823964"/>
    </source>
</evidence>
<dbReference type="Gene3D" id="2.40.440.10">
    <property type="entry name" value="L,D-transpeptidase catalytic domain-like"/>
    <property type="match status" value="1"/>
</dbReference>
<reference evidence="10" key="1">
    <citation type="journal article" date="2021" name="PeerJ">
        <title>Extensive microbial diversity within the chicken gut microbiome revealed by metagenomics and culture.</title>
        <authorList>
            <person name="Gilroy R."/>
            <person name="Ravi A."/>
            <person name="Getino M."/>
            <person name="Pursley I."/>
            <person name="Horton D.L."/>
            <person name="Alikhan N.F."/>
            <person name="Baker D."/>
            <person name="Gharbi K."/>
            <person name="Hall N."/>
            <person name="Watson M."/>
            <person name="Adriaenssens E.M."/>
            <person name="Foster-Nyarko E."/>
            <person name="Jarju S."/>
            <person name="Secka A."/>
            <person name="Antonio M."/>
            <person name="Oren A."/>
            <person name="Chaudhuri R.R."/>
            <person name="La Ragione R."/>
            <person name="Hildebrand F."/>
            <person name="Pallen M.J."/>
        </authorList>
    </citation>
    <scope>NUCLEOTIDE SEQUENCE</scope>
    <source>
        <strain evidence="10">14975</strain>
    </source>
</reference>